<keyword evidence="9 10" id="KW-0472">Membrane</keyword>
<dbReference type="EC" id="7.-.-.-" evidence="10"/>
<keyword evidence="1 10" id="KW-0813">Transport</keyword>
<evidence type="ECO:0000256" key="2">
    <source>
        <dbReference type="ARBA" id="ARBA00022553"/>
    </source>
</evidence>
<feature type="transmembrane region" description="Helical" evidence="10">
    <location>
        <begin position="33"/>
        <end position="61"/>
    </location>
</feature>
<keyword evidence="7 10" id="KW-0249">Electron transport</keyword>
<reference evidence="12" key="1">
    <citation type="submission" date="2019-02" db="EMBL/GenBank/DDBJ databases">
        <authorList>
            <person name="Gruber-Vodicka R. H."/>
            <person name="Seah K. B. B."/>
        </authorList>
    </citation>
    <scope>NUCLEOTIDE SEQUENCE</scope>
    <source>
        <strain evidence="11">BECK_BZ197</strain>
        <strain evidence="13">BECK_BZ198</strain>
        <strain evidence="12">BECK_BZ199</strain>
    </source>
</reference>
<dbReference type="EMBL" id="CAADFQ010000015">
    <property type="protein sequence ID" value="VFK30429.1"/>
    <property type="molecule type" value="Genomic_DNA"/>
</dbReference>
<protein>
    <recommendedName>
        <fullName evidence="10">Ion-translocating oxidoreductase complex subunit D</fullName>
        <ecNumber evidence="10">7.-.-.-</ecNumber>
    </recommendedName>
    <alternativeName>
        <fullName evidence="10">Rnf electron transport complex subunit D</fullName>
    </alternativeName>
</protein>
<evidence type="ECO:0000313" key="11">
    <source>
        <dbReference type="EMBL" id="VFK26418.1"/>
    </source>
</evidence>
<proteinExistence type="inferred from homology"/>
<dbReference type="InterPro" id="IPR004338">
    <property type="entry name" value="NqrB/RnfD"/>
</dbReference>
<comment type="cofactor">
    <cofactor evidence="10">
        <name>FMN</name>
        <dbReference type="ChEBI" id="CHEBI:58210"/>
    </cofactor>
</comment>
<evidence type="ECO:0000256" key="10">
    <source>
        <dbReference type="HAMAP-Rule" id="MF_00462"/>
    </source>
</evidence>
<dbReference type="AlphaFoldDB" id="A0A450XMF6"/>
<comment type="subcellular location">
    <subcellularLocation>
        <location evidence="10">Cell inner membrane</location>
        <topology evidence="10">Multi-pass membrane protein</topology>
    </subcellularLocation>
</comment>
<evidence type="ECO:0000256" key="9">
    <source>
        <dbReference type="ARBA" id="ARBA00023136"/>
    </source>
</evidence>
<keyword evidence="10" id="KW-0997">Cell inner membrane</keyword>
<keyword evidence="8 10" id="KW-1133">Transmembrane helix</keyword>
<evidence type="ECO:0000256" key="3">
    <source>
        <dbReference type="ARBA" id="ARBA00022630"/>
    </source>
</evidence>
<keyword evidence="10" id="KW-1003">Cell membrane</keyword>
<dbReference type="HAMAP" id="MF_00462">
    <property type="entry name" value="RsxD_RnfD"/>
    <property type="match status" value="1"/>
</dbReference>
<feature type="transmembrane region" description="Helical" evidence="10">
    <location>
        <begin position="215"/>
        <end position="240"/>
    </location>
</feature>
<evidence type="ECO:0000256" key="1">
    <source>
        <dbReference type="ARBA" id="ARBA00022448"/>
    </source>
</evidence>
<keyword evidence="3 10" id="KW-0285">Flavoprotein</keyword>
<feature type="transmembrane region" description="Helical" evidence="10">
    <location>
        <begin position="302"/>
        <end position="322"/>
    </location>
</feature>
<keyword evidence="2 10" id="KW-0597">Phosphoprotein</keyword>
<dbReference type="EMBL" id="CAADGH010000017">
    <property type="protein sequence ID" value="VFK75217.1"/>
    <property type="molecule type" value="Genomic_DNA"/>
</dbReference>
<keyword evidence="4 10" id="KW-0288">FMN</keyword>
<feature type="modified residue" description="FMN phosphoryl threonine" evidence="10">
    <location>
        <position position="197"/>
    </location>
</feature>
<evidence type="ECO:0000256" key="7">
    <source>
        <dbReference type="ARBA" id="ARBA00022982"/>
    </source>
</evidence>
<feature type="transmembrane region" description="Helical" evidence="10">
    <location>
        <begin position="246"/>
        <end position="266"/>
    </location>
</feature>
<feature type="transmembrane region" description="Helical" evidence="10">
    <location>
        <begin position="275"/>
        <end position="296"/>
    </location>
</feature>
<evidence type="ECO:0000256" key="8">
    <source>
        <dbReference type="ARBA" id="ARBA00022989"/>
    </source>
</evidence>
<feature type="transmembrane region" description="Helical" evidence="10">
    <location>
        <begin position="98"/>
        <end position="124"/>
    </location>
</feature>
<dbReference type="NCBIfam" id="TIGR01946">
    <property type="entry name" value="rnfD"/>
    <property type="match status" value="1"/>
</dbReference>
<dbReference type="GO" id="GO:0005886">
    <property type="term" value="C:plasma membrane"/>
    <property type="evidence" value="ECO:0007669"/>
    <property type="project" value="UniProtKB-SubCell"/>
</dbReference>
<dbReference type="GO" id="GO:0022900">
    <property type="term" value="P:electron transport chain"/>
    <property type="evidence" value="ECO:0007669"/>
    <property type="project" value="UniProtKB-UniRule"/>
</dbReference>
<evidence type="ECO:0000256" key="5">
    <source>
        <dbReference type="ARBA" id="ARBA00022692"/>
    </source>
</evidence>
<evidence type="ECO:0000313" key="13">
    <source>
        <dbReference type="EMBL" id="VFK75217.1"/>
    </source>
</evidence>
<comment type="similarity">
    <text evidence="10">Belongs to the NqrB/RnfD family.</text>
</comment>
<evidence type="ECO:0000313" key="12">
    <source>
        <dbReference type="EMBL" id="VFK30429.1"/>
    </source>
</evidence>
<comment type="caution">
    <text evidence="10">Lacks conserved residue(s) required for the propagation of feature annotation.</text>
</comment>
<dbReference type="PANTHER" id="PTHR30578">
    <property type="entry name" value="ELECTRON TRANSPORT COMPLEX PROTEIN RNFD"/>
    <property type="match status" value="1"/>
</dbReference>
<accession>A0A450XMF6</accession>
<organism evidence="12">
    <name type="scientific">Candidatus Kentrum sp. MB</name>
    <dbReference type="NCBI Taxonomy" id="2138164"/>
    <lineage>
        <taxon>Bacteria</taxon>
        <taxon>Pseudomonadati</taxon>
        <taxon>Pseudomonadota</taxon>
        <taxon>Gammaproteobacteria</taxon>
        <taxon>Candidatus Kentrum</taxon>
    </lineage>
</organism>
<evidence type="ECO:0000256" key="4">
    <source>
        <dbReference type="ARBA" id="ARBA00022643"/>
    </source>
</evidence>
<comment type="subunit">
    <text evidence="10">The complex is composed of six subunits: RnfA, RnfB, RnfC, RnfD, RnfE and RnfG.</text>
</comment>
<name>A0A450XMF6_9GAMM</name>
<sequence length="363" mass="38806">MAENTLSVELRTSPHIRTATSVDQIMRNVVYSLLPVCAFAVYQFGISALALILATTLACVVTEQIFCWLSEKPTTVGDNSAVVSGILLGLTLPPGFPLWMAVVAGFIGIALGKVIFGGIGFNVFNPALVGRAFVQAAFPVAITTWTPAFAPGRFSEFIPSTWTIPFAEPVSVTEWVKQASLSIQELSPGTDAFTGATALSLQKFEQITTDVGDMFLGFSAGSAGETSALLILICGGYLVFRKMMDWRIVAAVLLGAFVTAGLFFLLDNQHYPDPFFVLFSGGLMLGAVFMATDMVASPVTPWGVWIYGILIGFVTVIIRFFGGLSEGVMYAILLGNAASPLIEAVTQPRVYGTGRKQKAKSHE</sequence>
<keyword evidence="5 10" id="KW-0812">Transmembrane</keyword>
<dbReference type="GO" id="GO:0055085">
    <property type="term" value="P:transmembrane transport"/>
    <property type="evidence" value="ECO:0007669"/>
    <property type="project" value="InterPro"/>
</dbReference>
<dbReference type="PANTHER" id="PTHR30578:SF0">
    <property type="entry name" value="ION-TRANSLOCATING OXIDOREDUCTASE COMPLEX SUBUNIT D"/>
    <property type="match status" value="1"/>
</dbReference>
<keyword evidence="6 10" id="KW-1278">Translocase</keyword>
<comment type="function">
    <text evidence="10">Part of a membrane-bound complex that couples electron transfer with translocation of ions across the membrane.</text>
</comment>
<evidence type="ECO:0000256" key="6">
    <source>
        <dbReference type="ARBA" id="ARBA00022967"/>
    </source>
</evidence>
<dbReference type="InterPro" id="IPR011303">
    <property type="entry name" value="RnfD_bac"/>
</dbReference>
<dbReference type="EMBL" id="CAADFO010000021">
    <property type="protein sequence ID" value="VFK26418.1"/>
    <property type="molecule type" value="Genomic_DNA"/>
</dbReference>
<dbReference type="Pfam" id="PF03116">
    <property type="entry name" value="NQR2_RnfD_RnfE"/>
    <property type="match status" value="1"/>
</dbReference>
<gene>
    <name evidence="10" type="primary">rnfD</name>
    <name evidence="11" type="ORF">BECKMB1821G_GA0114241_10215</name>
    <name evidence="13" type="ORF">BECKMB1821H_GA0114242_101750</name>
    <name evidence="12" type="ORF">BECKMB1821I_GA0114274_101550</name>
</gene>